<organism evidence="1 2">
    <name type="scientific">Clostridium disporicum</name>
    <dbReference type="NCBI Taxonomy" id="84024"/>
    <lineage>
        <taxon>Bacteria</taxon>
        <taxon>Bacillati</taxon>
        <taxon>Bacillota</taxon>
        <taxon>Clostridia</taxon>
        <taxon>Eubacteriales</taxon>
        <taxon>Clostridiaceae</taxon>
        <taxon>Clostridium</taxon>
    </lineage>
</organism>
<proteinExistence type="predicted"/>
<evidence type="ECO:0000313" key="2">
    <source>
        <dbReference type="Proteomes" id="UP000095594"/>
    </source>
</evidence>
<dbReference type="Proteomes" id="UP000095594">
    <property type="component" value="Unassembled WGS sequence"/>
</dbReference>
<evidence type="ECO:0000313" key="1">
    <source>
        <dbReference type="EMBL" id="CUO38634.1"/>
    </source>
</evidence>
<accession>A0A174ELE7</accession>
<reference evidence="1 2" key="1">
    <citation type="submission" date="2015-09" db="EMBL/GenBank/DDBJ databases">
        <authorList>
            <consortium name="Pathogen Informatics"/>
        </authorList>
    </citation>
    <scope>NUCLEOTIDE SEQUENCE [LARGE SCALE GENOMIC DNA]</scope>
    <source>
        <strain evidence="1 2">2789STDY5834856</strain>
    </source>
</reference>
<dbReference type="RefSeq" id="WP_055265192.1">
    <property type="nucleotide sequence ID" value="NZ_CABIXQ010000008.1"/>
</dbReference>
<dbReference type="EMBL" id="CYZX01000008">
    <property type="protein sequence ID" value="CUO38634.1"/>
    <property type="molecule type" value="Genomic_DNA"/>
</dbReference>
<dbReference type="OrthoDB" id="1912071at2"/>
<sequence length="92" mass="10378">MHKKIKTTITLSSHIKEFATEEAKSLGLDFSAYITVLIVEKLRGYNVINTMPAPISTNLDTSIKDIPVEPKEEIDEFQIDELDRLLSLTADE</sequence>
<protein>
    <submittedName>
        <fullName evidence="1">Uncharacterized protein</fullName>
    </submittedName>
</protein>
<gene>
    <name evidence="1" type="ORF">ERS852471_01480</name>
</gene>
<dbReference type="AlphaFoldDB" id="A0A174ELE7"/>
<name>A0A174ELE7_9CLOT</name>